<dbReference type="RefSeq" id="WP_013564843.1">
    <property type="nucleotide sequence ID" value="NC_014962.1"/>
</dbReference>
<evidence type="ECO:0000256" key="3">
    <source>
        <dbReference type="ARBA" id="ARBA00022989"/>
    </source>
</evidence>
<dbReference type="InterPro" id="IPR050768">
    <property type="entry name" value="UPF0353/GerABKA_families"/>
</dbReference>
<evidence type="ECO:0000256" key="5">
    <source>
        <dbReference type="SAM" id="Phobius"/>
    </source>
</evidence>
<evidence type="ECO:0000313" key="8">
    <source>
        <dbReference type="Proteomes" id="UP000008631"/>
    </source>
</evidence>
<evidence type="ECO:0000256" key="4">
    <source>
        <dbReference type="ARBA" id="ARBA00023136"/>
    </source>
</evidence>
<dbReference type="EMBL" id="CP002353">
    <property type="protein sequence ID" value="ADV62555.1"/>
    <property type="molecule type" value="Genomic_DNA"/>
</dbReference>
<evidence type="ECO:0000259" key="6">
    <source>
        <dbReference type="PROSITE" id="PS50234"/>
    </source>
</evidence>
<dbReference type="InterPro" id="IPR002035">
    <property type="entry name" value="VWF_A"/>
</dbReference>
<dbReference type="PANTHER" id="PTHR22550">
    <property type="entry name" value="SPORE GERMINATION PROTEIN"/>
    <property type="match status" value="1"/>
</dbReference>
<dbReference type="HOGENOM" id="CLU_810800_0_0_0"/>
<keyword evidence="1" id="KW-1003">Cell membrane</keyword>
<keyword evidence="4 5" id="KW-0472">Membrane</keyword>
<protein>
    <submittedName>
        <fullName evidence="7">von Willebrand factor type A</fullName>
    </submittedName>
</protein>
<name>E8R336_ISOPI</name>
<dbReference type="SUPFAM" id="SSF53300">
    <property type="entry name" value="vWA-like"/>
    <property type="match status" value="1"/>
</dbReference>
<sequence>MQWLQPAWLVGVIPALVWPWIADWCLGAGRWAAPVASVTGIDRRALRAGKLAWVINRAARMVALGALALALAQPVRPETDPERFARVQSEGRALMVVLDRSSSMNAPVGPGDRGPSRFEAARIALAEFIAGRPNDVIGLVGFAALPDLAAVPSLDRDFLRAALLAQEIARPLEDGTNLGDALALAADALRDQDALSKVVVLVTDGRNSPALPNPLDPQVAAELLDDLGITLHILALGTEDPTELLETETTSRPATEPRTNLASLGSELERLAQRAGGQVFEITNPGALRAALAAIDRLETSRLEDRLPARRYPLRPALLIVALAALSVEALGGWCLGGRVAR</sequence>
<feature type="domain" description="VWFA" evidence="6">
    <location>
        <begin position="93"/>
        <end position="298"/>
    </location>
</feature>
<accession>E8R336</accession>
<dbReference type="SMART" id="SM00327">
    <property type="entry name" value="VWA"/>
    <property type="match status" value="1"/>
</dbReference>
<dbReference type="Proteomes" id="UP000008631">
    <property type="component" value="Chromosome"/>
</dbReference>
<proteinExistence type="predicted"/>
<keyword evidence="2 5" id="KW-0812">Transmembrane</keyword>
<dbReference type="Gene3D" id="3.40.50.410">
    <property type="entry name" value="von Willebrand factor, type A domain"/>
    <property type="match status" value="1"/>
</dbReference>
<dbReference type="KEGG" id="ipa:Isop_1975"/>
<dbReference type="eggNOG" id="COG2304">
    <property type="taxonomic scope" value="Bacteria"/>
</dbReference>
<dbReference type="OrthoDB" id="6206554at2"/>
<dbReference type="PANTHER" id="PTHR22550:SF5">
    <property type="entry name" value="LEUCINE ZIPPER PROTEIN 4"/>
    <property type="match status" value="1"/>
</dbReference>
<dbReference type="Pfam" id="PF13519">
    <property type="entry name" value="VWA_2"/>
    <property type="match status" value="1"/>
</dbReference>
<organism evidence="7 8">
    <name type="scientific">Isosphaera pallida (strain ATCC 43644 / DSM 9630 / IS1B)</name>
    <dbReference type="NCBI Taxonomy" id="575540"/>
    <lineage>
        <taxon>Bacteria</taxon>
        <taxon>Pseudomonadati</taxon>
        <taxon>Planctomycetota</taxon>
        <taxon>Planctomycetia</taxon>
        <taxon>Isosphaerales</taxon>
        <taxon>Isosphaeraceae</taxon>
        <taxon>Isosphaera</taxon>
    </lineage>
</organism>
<gene>
    <name evidence="7" type="ordered locus">Isop_1975</name>
</gene>
<feature type="transmembrane region" description="Helical" evidence="5">
    <location>
        <begin position="317"/>
        <end position="337"/>
    </location>
</feature>
<evidence type="ECO:0000256" key="1">
    <source>
        <dbReference type="ARBA" id="ARBA00022475"/>
    </source>
</evidence>
<keyword evidence="3 5" id="KW-1133">Transmembrane helix</keyword>
<dbReference type="STRING" id="575540.Isop_1975"/>
<reference evidence="7 8" key="2">
    <citation type="journal article" date="2011" name="Stand. Genomic Sci.">
        <title>Complete genome sequence of Isosphaera pallida type strain (IS1B).</title>
        <authorList>
            <consortium name="US DOE Joint Genome Institute (JGI-PGF)"/>
            <person name="Goker M."/>
            <person name="Cleland D."/>
            <person name="Saunders E."/>
            <person name="Lapidus A."/>
            <person name="Nolan M."/>
            <person name="Lucas S."/>
            <person name="Hammon N."/>
            <person name="Deshpande S."/>
            <person name="Cheng J.F."/>
            <person name="Tapia R."/>
            <person name="Han C."/>
            <person name="Goodwin L."/>
            <person name="Pitluck S."/>
            <person name="Liolios K."/>
            <person name="Pagani I."/>
            <person name="Ivanova N."/>
            <person name="Mavromatis K."/>
            <person name="Pati A."/>
            <person name="Chen A."/>
            <person name="Palaniappan K."/>
            <person name="Land M."/>
            <person name="Hauser L."/>
            <person name="Chang Y.J."/>
            <person name="Jeffries C.D."/>
            <person name="Detter J.C."/>
            <person name="Beck B."/>
            <person name="Woyke T."/>
            <person name="Bristow J."/>
            <person name="Eisen J.A."/>
            <person name="Markowitz V."/>
            <person name="Hugenholtz P."/>
            <person name="Kyrpides N.C."/>
            <person name="Klenk H.P."/>
        </authorList>
    </citation>
    <scope>NUCLEOTIDE SEQUENCE [LARGE SCALE GENOMIC DNA]</scope>
    <source>
        <strain evidence="8">ATCC 43644 / DSM 9630 / IS1B</strain>
    </source>
</reference>
<evidence type="ECO:0000313" key="7">
    <source>
        <dbReference type="EMBL" id="ADV62555.1"/>
    </source>
</evidence>
<keyword evidence="8" id="KW-1185">Reference proteome</keyword>
<reference key="1">
    <citation type="submission" date="2010-11" db="EMBL/GenBank/DDBJ databases">
        <title>The complete sequence of chromosome of Isophaera pallida ATCC 43644.</title>
        <authorList>
            <consortium name="US DOE Joint Genome Institute (JGI-PGF)"/>
            <person name="Lucas S."/>
            <person name="Copeland A."/>
            <person name="Lapidus A."/>
            <person name="Bruce D."/>
            <person name="Goodwin L."/>
            <person name="Pitluck S."/>
            <person name="Kyrpides N."/>
            <person name="Mavromatis K."/>
            <person name="Pagani I."/>
            <person name="Ivanova N."/>
            <person name="Saunders E."/>
            <person name="Brettin T."/>
            <person name="Detter J.C."/>
            <person name="Han C."/>
            <person name="Tapia R."/>
            <person name="Land M."/>
            <person name="Hauser L."/>
            <person name="Markowitz V."/>
            <person name="Cheng J.-F."/>
            <person name="Hugenholtz P."/>
            <person name="Woyke T."/>
            <person name="Wu D."/>
            <person name="Eisen J.A."/>
        </authorList>
    </citation>
    <scope>NUCLEOTIDE SEQUENCE</scope>
    <source>
        <strain>ATCC 43644</strain>
    </source>
</reference>
<evidence type="ECO:0000256" key="2">
    <source>
        <dbReference type="ARBA" id="ARBA00022692"/>
    </source>
</evidence>
<dbReference type="PROSITE" id="PS50234">
    <property type="entry name" value="VWFA"/>
    <property type="match status" value="1"/>
</dbReference>
<dbReference type="InParanoid" id="E8R336"/>
<dbReference type="InterPro" id="IPR036465">
    <property type="entry name" value="vWFA_dom_sf"/>
</dbReference>
<dbReference type="AlphaFoldDB" id="E8R336"/>